<gene>
    <name evidence="11" type="primary">OR33</name>
</gene>
<dbReference type="GO" id="GO:0005549">
    <property type="term" value="F:odorant binding"/>
    <property type="evidence" value="ECO:0007669"/>
    <property type="project" value="InterPro"/>
</dbReference>
<keyword evidence="2" id="KW-1003">Cell membrane</keyword>
<evidence type="ECO:0000256" key="6">
    <source>
        <dbReference type="ARBA" id="ARBA00022989"/>
    </source>
</evidence>
<dbReference type="InterPro" id="IPR004117">
    <property type="entry name" value="7tm6_olfct_rcpt"/>
</dbReference>
<dbReference type="PANTHER" id="PTHR21137">
    <property type="entry name" value="ODORANT RECEPTOR"/>
    <property type="match status" value="1"/>
</dbReference>
<evidence type="ECO:0000256" key="1">
    <source>
        <dbReference type="ARBA" id="ARBA00004651"/>
    </source>
</evidence>
<keyword evidence="3" id="KW-0716">Sensory transduction</keyword>
<comment type="subcellular location">
    <subcellularLocation>
        <location evidence="1">Cell membrane</location>
        <topology evidence="1">Multi-pass membrane protein</topology>
    </subcellularLocation>
</comment>
<feature type="transmembrane region" description="Helical" evidence="10">
    <location>
        <begin position="50"/>
        <end position="77"/>
    </location>
</feature>
<reference evidence="11" key="1">
    <citation type="journal article" date="2015" name="PLoS ONE">
        <title>Chemosensory Gene Families in Adult Antennae of Anomala corpulenta Motschulsky (Coleoptera: Scarabaeidae: Rutelinae).</title>
        <authorList>
            <person name="Li X."/>
            <person name="Ju Q."/>
            <person name="Jie W."/>
            <person name="Li F."/>
            <person name="Jiang X."/>
            <person name="Hu J."/>
            <person name="Qu M."/>
        </authorList>
    </citation>
    <scope>NUCLEOTIDE SEQUENCE</scope>
</reference>
<protein>
    <submittedName>
        <fullName evidence="11">Odorant receptor 33</fullName>
    </submittedName>
</protein>
<dbReference type="GO" id="GO:0004984">
    <property type="term" value="F:olfactory receptor activity"/>
    <property type="evidence" value="ECO:0007669"/>
    <property type="project" value="InterPro"/>
</dbReference>
<evidence type="ECO:0000256" key="4">
    <source>
        <dbReference type="ARBA" id="ARBA00022692"/>
    </source>
</evidence>
<dbReference type="AlphaFoldDB" id="A0A0E3Y624"/>
<feature type="transmembrane region" description="Helical" evidence="10">
    <location>
        <begin position="159"/>
        <end position="179"/>
    </location>
</feature>
<keyword evidence="4 10" id="KW-0812">Transmembrane</keyword>
<evidence type="ECO:0000313" key="11">
    <source>
        <dbReference type="EMBL" id="AKC58568.1"/>
    </source>
</evidence>
<keyword evidence="8 11" id="KW-0675">Receptor</keyword>
<keyword evidence="5" id="KW-0552">Olfaction</keyword>
<evidence type="ECO:0000256" key="10">
    <source>
        <dbReference type="SAM" id="Phobius"/>
    </source>
</evidence>
<dbReference type="GO" id="GO:0007165">
    <property type="term" value="P:signal transduction"/>
    <property type="evidence" value="ECO:0007669"/>
    <property type="project" value="UniProtKB-KW"/>
</dbReference>
<name>A0A0E3Y624_9SCAR</name>
<dbReference type="EMBL" id="KM251687">
    <property type="protein sequence ID" value="AKC58568.1"/>
    <property type="molecule type" value="mRNA"/>
</dbReference>
<sequence>LPPAAILSNTKISLKPLLVHKLLFKSSFPFNSQALYIFEIIYTWQYFVDWFVMFMACGFDFFFISLMSVCITQYIILQDVIRAVFSKESKKHRKIIFGERGINMTDKEMLFECLKQHKLLIRICSDLEEAITTTILLQFAVSVGANCIAFLILNIESSLFVEVFPYCGAHLLQLFYFCYVGQNLTHESGNLSVAIYESGWHLCYDLQLRKSLVLMIQRSQQEQRITAVGLIELNLESFIKLLRLSFSIYTLLDSFLVVDDE</sequence>
<evidence type="ECO:0000256" key="7">
    <source>
        <dbReference type="ARBA" id="ARBA00023136"/>
    </source>
</evidence>
<keyword evidence="6 10" id="KW-1133">Transmembrane helix</keyword>
<dbReference type="GO" id="GO:0005886">
    <property type="term" value="C:plasma membrane"/>
    <property type="evidence" value="ECO:0007669"/>
    <property type="project" value="UniProtKB-SubCell"/>
</dbReference>
<proteinExistence type="evidence at transcript level"/>
<evidence type="ECO:0000256" key="8">
    <source>
        <dbReference type="ARBA" id="ARBA00023170"/>
    </source>
</evidence>
<organism evidence="11">
    <name type="scientific">Anomala corpulenta</name>
    <dbReference type="NCBI Taxonomy" id="931571"/>
    <lineage>
        <taxon>Eukaryota</taxon>
        <taxon>Metazoa</taxon>
        <taxon>Ecdysozoa</taxon>
        <taxon>Arthropoda</taxon>
        <taxon>Hexapoda</taxon>
        <taxon>Insecta</taxon>
        <taxon>Pterygota</taxon>
        <taxon>Neoptera</taxon>
        <taxon>Endopterygota</taxon>
        <taxon>Coleoptera</taxon>
        <taxon>Polyphaga</taxon>
        <taxon>Scarabaeiformia</taxon>
        <taxon>Scarabaeidae</taxon>
        <taxon>Rutelinae</taxon>
        <taxon>Anomala</taxon>
    </lineage>
</organism>
<feature type="non-terminal residue" evidence="11">
    <location>
        <position position="1"/>
    </location>
</feature>
<evidence type="ECO:0000256" key="3">
    <source>
        <dbReference type="ARBA" id="ARBA00022606"/>
    </source>
</evidence>
<keyword evidence="9" id="KW-0807">Transducer</keyword>
<evidence type="ECO:0000256" key="2">
    <source>
        <dbReference type="ARBA" id="ARBA00022475"/>
    </source>
</evidence>
<feature type="transmembrane region" description="Helical" evidence="10">
    <location>
        <begin position="130"/>
        <end position="153"/>
    </location>
</feature>
<dbReference type="PANTHER" id="PTHR21137:SF35">
    <property type="entry name" value="ODORANT RECEPTOR 19A-RELATED"/>
    <property type="match status" value="1"/>
</dbReference>
<dbReference type="Pfam" id="PF02949">
    <property type="entry name" value="7tm_6"/>
    <property type="match status" value="1"/>
</dbReference>
<keyword evidence="7 10" id="KW-0472">Membrane</keyword>
<evidence type="ECO:0000256" key="9">
    <source>
        <dbReference type="ARBA" id="ARBA00023224"/>
    </source>
</evidence>
<evidence type="ECO:0000256" key="5">
    <source>
        <dbReference type="ARBA" id="ARBA00022725"/>
    </source>
</evidence>
<accession>A0A0E3Y624</accession>